<organism evidence="2 4">
    <name type="scientific">Pseudodesulfovibrio indicus</name>
    <dbReference type="NCBI Taxonomy" id="1716143"/>
    <lineage>
        <taxon>Bacteria</taxon>
        <taxon>Pseudomonadati</taxon>
        <taxon>Thermodesulfobacteriota</taxon>
        <taxon>Desulfovibrionia</taxon>
        <taxon>Desulfovibrionales</taxon>
        <taxon>Desulfovibrionaceae</taxon>
    </lineage>
</organism>
<dbReference type="OrthoDB" id="166000at2"/>
<dbReference type="Proteomes" id="UP000295506">
    <property type="component" value="Unassembled WGS sequence"/>
</dbReference>
<dbReference type="Pfam" id="PF12675">
    <property type="entry name" value="DUF3795"/>
    <property type="match status" value="1"/>
</dbReference>
<gene>
    <name evidence="1" type="ORF">AWY79_03530</name>
    <name evidence="2" type="ORF">EDC59_107161</name>
</gene>
<reference evidence="1 3" key="1">
    <citation type="journal article" date="2016" name="Front. Microbiol.">
        <title>Genome Sequence of the Piezophilic, Mesophilic Sulfate-Reducing Bacterium Desulfovibrio indicus J2T.</title>
        <authorList>
            <person name="Cao J."/>
            <person name="Maignien L."/>
            <person name="Shao Z."/>
            <person name="Alain K."/>
            <person name="Jebbar M."/>
        </authorList>
    </citation>
    <scope>NUCLEOTIDE SEQUENCE [LARGE SCALE GENOMIC DNA]</scope>
    <source>
        <strain evidence="1 3">J2</strain>
    </source>
</reference>
<dbReference type="EMBL" id="SOBK01000007">
    <property type="protein sequence ID" value="TDT87964.1"/>
    <property type="molecule type" value="Genomic_DNA"/>
</dbReference>
<evidence type="ECO:0000313" key="4">
    <source>
        <dbReference type="Proteomes" id="UP000295506"/>
    </source>
</evidence>
<dbReference type="AlphaFoldDB" id="A0A126QS56"/>
<protein>
    <submittedName>
        <fullName evidence="2">C_GCAxxG_C_C family probable redox protein</fullName>
    </submittedName>
</protein>
<evidence type="ECO:0000313" key="3">
    <source>
        <dbReference type="Proteomes" id="UP000055611"/>
    </source>
</evidence>
<dbReference type="InterPro" id="IPR010181">
    <property type="entry name" value="CGCAxxGCC_motif"/>
</dbReference>
<dbReference type="NCBIfam" id="TIGR01909">
    <property type="entry name" value="C_GCAxxG_C_C"/>
    <property type="match status" value="1"/>
</dbReference>
<evidence type="ECO:0000313" key="1">
    <source>
        <dbReference type="EMBL" id="AMK12903.1"/>
    </source>
</evidence>
<keyword evidence="3" id="KW-1185">Reference proteome</keyword>
<reference evidence="2 4" key="2">
    <citation type="submission" date="2019-03" db="EMBL/GenBank/DDBJ databases">
        <title>Genomic Encyclopedia of Type Strains, Phase IV (KMG-IV): sequencing the most valuable type-strain genomes for metagenomic binning, comparative biology and taxonomic classification.</title>
        <authorList>
            <person name="Goeker M."/>
        </authorList>
    </citation>
    <scope>NUCLEOTIDE SEQUENCE [LARGE SCALE GENOMIC DNA]</scope>
    <source>
        <strain evidence="2 4">DSM 101483</strain>
    </source>
</reference>
<name>A0A126QS56_9BACT</name>
<dbReference type="RefSeq" id="WP_078063870.1">
    <property type="nucleotide sequence ID" value="NZ_CP014206.1"/>
</dbReference>
<dbReference type="Proteomes" id="UP000055611">
    <property type="component" value="Chromosome"/>
</dbReference>
<dbReference type="Pfam" id="PF09719">
    <property type="entry name" value="C_GCAxxG_C_C"/>
    <property type="match status" value="1"/>
</dbReference>
<dbReference type="InterPro" id="IPR024227">
    <property type="entry name" value="DUF3795"/>
</dbReference>
<dbReference type="KEGG" id="dej:AWY79_03530"/>
<accession>A0A126QS56</accession>
<dbReference type="EMBL" id="CP014206">
    <property type="protein sequence ID" value="AMK12903.1"/>
    <property type="molecule type" value="Genomic_DNA"/>
</dbReference>
<sequence>MASEFVRDRVLALFGDNKFLCAETVVRVVAEAGGRECADVVRAATGFCSGVSRTRGQCGVVTGAIMGIGLYAGRAEEGEDHEVPYAMVQEFLDRFYDRYGAINCYDLIECDFTVPEDKARYREENLRLECYRMAVFAAETALSILREHGYLAEEADHVKSRLAPCGLVCGKCAAFADGPIRRAAETLRRELGENFAEYAARFEPMNPVFVHYPAFAELLGFLAQGSCTGCREQGCLFQACTIADCARSHGADYCFECLEYPCAAHGLPGPLAEIWRRNNDRMRECGAAAWYRKVKDKPRYP</sequence>
<evidence type="ECO:0000313" key="2">
    <source>
        <dbReference type="EMBL" id="TDT87964.1"/>
    </source>
</evidence>
<proteinExistence type="predicted"/>